<dbReference type="InterPro" id="IPR008962">
    <property type="entry name" value="PapD-like_sf"/>
</dbReference>
<dbReference type="Proteomes" id="UP000504610">
    <property type="component" value="Chromosome 3"/>
</dbReference>
<evidence type="ECO:0000313" key="4">
    <source>
        <dbReference type="RefSeq" id="XP_018476574.1"/>
    </source>
</evidence>
<dbReference type="PANTHER" id="PTHR10809">
    <property type="entry name" value="VESICLE-ASSOCIATED MEMBRANE PROTEIN-ASSOCIATED PROTEIN"/>
    <property type="match status" value="1"/>
</dbReference>
<feature type="domain" description="MSP" evidence="2">
    <location>
        <begin position="5"/>
        <end position="125"/>
    </location>
</feature>
<dbReference type="InterPro" id="IPR016763">
    <property type="entry name" value="VAP"/>
</dbReference>
<dbReference type="AlphaFoldDB" id="A0A6J0MWR9"/>
<dbReference type="KEGG" id="rsz:108847744"/>
<dbReference type="Gene3D" id="2.60.40.10">
    <property type="entry name" value="Immunoglobulins"/>
    <property type="match status" value="1"/>
</dbReference>
<dbReference type="PROSITE" id="PS50202">
    <property type="entry name" value="MSP"/>
    <property type="match status" value="1"/>
</dbReference>
<evidence type="ECO:0000256" key="1">
    <source>
        <dbReference type="ARBA" id="ARBA00008932"/>
    </source>
</evidence>
<dbReference type="PANTHER" id="PTHR10809:SF119">
    <property type="entry name" value="VESICLE-ASSOCIATED PROTEIN 1-2-RELATED"/>
    <property type="match status" value="1"/>
</dbReference>
<dbReference type="InterPro" id="IPR013783">
    <property type="entry name" value="Ig-like_fold"/>
</dbReference>
<dbReference type="GO" id="GO:0090158">
    <property type="term" value="P:endoplasmic reticulum membrane organization"/>
    <property type="evidence" value="ECO:0007669"/>
    <property type="project" value="TreeGrafter"/>
</dbReference>
<reference evidence="4" key="2">
    <citation type="submission" date="2025-08" db="UniProtKB">
        <authorList>
            <consortium name="RefSeq"/>
        </authorList>
    </citation>
    <scope>IDENTIFICATION</scope>
    <source>
        <tissue evidence="4">Leaf</tissue>
    </source>
</reference>
<gene>
    <name evidence="4" type="primary">LOC108847744</name>
</gene>
<dbReference type="Pfam" id="PF00635">
    <property type="entry name" value="Motile_Sperm"/>
    <property type="match status" value="1"/>
</dbReference>
<dbReference type="GO" id="GO:0061817">
    <property type="term" value="P:endoplasmic reticulum-plasma membrane tethering"/>
    <property type="evidence" value="ECO:0007669"/>
    <property type="project" value="TreeGrafter"/>
</dbReference>
<proteinExistence type="inferred from homology"/>
<organism evidence="3 4">
    <name type="scientific">Raphanus sativus</name>
    <name type="common">Radish</name>
    <name type="synonym">Raphanus raphanistrum var. sativus</name>
    <dbReference type="NCBI Taxonomy" id="3726"/>
    <lineage>
        <taxon>Eukaryota</taxon>
        <taxon>Viridiplantae</taxon>
        <taxon>Streptophyta</taxon>
        <taxon>Embryophyta</taxon>
        <taxon>Tracheophyta</taxon>
        <taxon>Spermatophyta</taxon>
        <taxon>Magnoliopsida</taxon>
        <taxon>eudicotyledons</taxon>
        <taxon>Gunneridae</taxon>
        <taxon>Pentapetalae</taxon>
        <taxon>rosids</taxon>
        <taxon>malvids</taxon>
        <taxon>Brassicales</taxon>
        <taxon>Brassicaceae</taxon>
        <taxon>Brassiceae</taxon>
        <taxon>Raphanus</taxon>
    </lineage>
</organism>
<evidence type="ECO:0000313" key="3">
    <source>
        <dbReference type="Proteomes" id="UP000504610"/>
    </source>
</evidence>
<dbReference type="GO" id="GO:0005789">
    <property type="term" value="C:endoplasmic reticulum membrane"/>
    <property type="evidence" value="ECO:0007669"/>
    <property type="project" value="InterPro"/>
</dbReference>
<dbReference type="InterPro" id="IPR000535">
    <property type="entry name" value="MSP_dom"/>
</dbReference>
<keyword evidence="3" id="KW-1185">Reference proteome</keyword>
<dbReference type="OrthoDB" id="264603at2759"/>
<reference evidence="3" key="1">
    <citation type="journal article" date="2019" name="Database">
        <title>The radish genome database (RadishGD): an integrated information resource for radish genomics.</title>
        <authorList>
            <person name="Yu H.J."/>
            <person name="Baek S."/>
            <person name="Lee Y.J."/>
            <person name="Cho A."/>
            <person name="Mun J.H."/>
        </authorList>
    </citation>
    <scope>NUCLEOTIDE SEQUENCE [LARGE SCALE GENOMIC DNA]</scope>
    <source>
        <strain evidence="3">cv. WK10039</strain>
    </source>
</reference>
<accession>A0A6J0MWR9</accession>
<sequence>MSNELFDIDPIELQFHFELNKQISCSQYLTNKTDSYVAFKVKTTNPKRYCVRPNIGVVLPGSSIEVVVIMQAQKEVPADMQCKDKFLVQCFVASPGAIATEITTEMFNQEAGHRVEETKLRVVYVDPPLLPSPEQLKRGSNRNQSGGGILIRTRWYISARGLRRRTVKGGEVAIHG</sequence>
<dbReference type="FunFam" id="2.60.40.10:FF:000813">
    <property type="entry name" value="Vesicle-associated protein 1-1"/>
    <property type="match status" value="1"/>
</dbReference>
<dbReference type="SUPFAM" id="SSF49354">
    <property type="entry name" value="PapD-like"/>
    <property type="match status" value="1"/>
</dbReference>
<name>A0A6J0MWR9_RAPSA</name>
<dbReference type="GO" id="GO:0005886">
    <property type="term" value="C:plasma membrane"/>
    <property type="evidence" value="ECO:0007669"/>
    <property type="project" value="TreeGrafter"/>
</dbReference>
<comment type="similarity">
    <text evidence="1">Belongs to the VAMP-associated protein (VAP) (TC 9.B.17) family.</text>
</comment>
<dbReference type="GeneID" id="108847744"/>
<dbReference type="RefSeq" id="XP_018476574.1">
    <property type="nucleotide sequence ID" value="XM_018621072.2"/>
</dbReference>
<evidence type="ECO:0000259" key="2">
    <source>
        <dbReference type="PROSITE" id="PS50202"/>
    </source>
</evidence>
<protein>
    <submittedName>
        <fullName evidence="4">Vesicle-associated protein 1-2-like</fullName>
    </submittedName>
</protein>